<keyword evidence="2" id="KW-1185">Reference proteome</keyword>
<accession>A0A6S6Y194</accession>
<name>A0A6S6Y194_9PROT</name>
<evidence type="ECO:0000313" key="2">
    <source>
        <dbReference type="Proteomes" id="UP000515733"/>
    </source>
</evidence>
<proteinExistence type="predicted"/>
<gene>
    <name evidence="1" type="ORF">DENOEST_1769</name>
</gene>
<dbReference type="EMBL" id="LR778301">
    <property type="protein sequence ID" value="CAB1368934.1"/>
    <property type="molecule type" value="Genomic_DNA"/>
</dbReference>
<dbReference type="Proteomes" id="UP000515733">
    <property type="component" value="Chromosome"/>
</dbReference>
<dbReference type="AlphaFoldDB" id="A0A6S6Y194"/>
<organism evidence="1 2">
    <name type="scientific">Denitratisoma oestradiolicum</name>
    <dbReference type="NCBI Taxonomy" id="311182"/>
    <lineage>
        <taxon>Bacteria</taxon>
        <taxon>Pseudomonadati</taxon>
        <taxon>Pseudomonadota</taxon>
        <taxon>Betaproteobacteria</taxon>
        <taxon>Nitrosomonadales</taxon>
        <taxon>Sterolibacteriaceae</taxon>
        <taxon>Denitratisoma</taxon>
    </lineage>
</organism>
<dbReference type="KEGG" id="doe:DENOEST_1769"/>
<sequence>MLSLAGITFHVALLTAFWVAALAPLSVLGHSKSREPPEMRTLRSHFSHKLRPSVATITMSQNGV</sequence>
<evidence type="ECO:0000313" key="1">
    <source>
        <dbReference type="EMBL" id="CAB1368934.1"/>
    </source>
</evidence>
<protein>
    <submittedName>
        <fullName evidence="1">Uncharacterized protein</fullName>
    </submittedName>
</protein>
<reference evidence="1 2" key="1">
    <citation type="submission" date="2020-03" db="EMBL/GenBank/DDBJ databases">
        <authorList>
            <consortium name="Genoscope - CEA"/>
            <person name="William W."/>
        </authorList>
    </citation>
    <scope>NUCLEOTIDE SEQUENCE [LARGE SCALE GENOMIC DNA]</scope>
    <source>
        <strain evidence="2">DSM 16959</strain>
    </source>
</reference>